<dbReference type="EMBL" id="QVMU01000003">
    <property type="protein sequence ID" value="RJX73622.1"/>
    <property type="molecule type" value="Genomic_DNA"/>
</dbReference>
<dbReference type="InterPro" id="IPR058248">
    <property type="entry name" value="Lxx211020-like"/>
</dbReference>
<dbReference type="AlphaFoldDB" id="A0A3A6R967"/>
<evidence type="ECO:0000256" key="1">
    <source>
        <dbReference type="SAM" id="SignalP"/>
    </source>
</evidence>
<evidence type="ECO:0000313" key="3">
    <source>
        <dbReference type="Proteomes" id="UP000273252"/>
    </source>
</evidence>
<proteinExistence type="predicted"/>
<dbReference type="PANTHER" id="PTHR36302:SF1">
    <property type="entry name" value="COPPER CHAPERONE PCU(A)C"/>
    <property type="match status" value="1"/>
</dbReference>
<dbReference type="Gene3D" id="2.60.40.1890">
    <property type="entry name" value="PCu(A)C copper chaperone"/>
    <property type="match status" value="1"/>
</dbReference>
<dbReference type="RefSeq" id="WP_120029863.1">
    <property type="nucleotide sequence ID" value="NZ_QVMU01000003.1"/>
</dbReference>
<keyword evidence="3" id="KW-1185">Reference proteome</keyword>
<dbReference type="InterPro" id="IPR036182">
    <property type="entry name" value="PCuAC_sf"/>
</dbReference>
<reference evidence="2 3" key="1">
    <citation type="submission" date="2018-08" db="EMBL/GenBank/DDBJ databases">
        <title>Vibrio isolated from the Eastern China Marginal Seas.</title>
        <authorList>
            <person name="Li Y."/>
        </authorList>
    </citation>
    <scope>NUCLEOTIDE SEQUENCE [LARGE SCALE GENOMIC DNA]</scope>
    <source>
        <strain evidence="2 3">BEI233</strain>
    </source>
</reference>
<gene>
    <name evidence="2" type="ORF">DZ860_05160</name>
</gene>
<dbReference type="InterPro" id="IPR007410">
    <property type="entry name" value="LpqE-like"/>
</dbReference>
<dbReference type="Pfam" id="PF04314">
    <property type="entry name" value="PCuAC"/>
    <property type="match status" value="1"/>
</dbReference>
<dbReference type="Proteomes" id="UP000273252">
    <property type="component" value="Unassembled WGS sequence"/>
</dbReference>
<accession>A0A3A6R967</accession>
<dbReference type="SUPFAM" id="SSF110087">
    <property type="entry name" value="DR1885-like metal-binding protein"/>
    <property type="match status" value="1"/>
</dbReference>
<dbReference type="PANTHER" id="PTHR36302">
    <property type="entry name" value="BLR7088 PROTEIN"/>
    <property type="match status" value="1"/>
</dbReference>
<protein>
    <submittedName>
        <fullName evidence="2">Copper chaperone PCu(A)C</fullName>
    </submittedName>
</protein>
<organism evidence="2 3">
    <name type="scientific">Vibrio sinensis</name>
    <dbReference type="NCBI Taxonomy" id="2302434"/>
    <lineage>
        <taxon>Bacteria</taxon>
        <taxon>Pseudomonadati</taxon>
        <taxon>Pseudomonadota</taxon>
        <taxon>Gammaproteobacteria</taxon>
        <taxon>Vibrionales</taxon>
        <taxon>Vibrionaceae</taxon>
        <taxon>Vibrio</taxon>
    </lineage>
</organism>
<dbReference type="OrthoDB" id="9796962at2"/>
<keyword evidence="1" id="KW-0732">Signal</keyword>
<sequence length="157" mass="17126">MKRTISTLVLGLSCCSAYAAVTVTDCVIREPAPGTDKTGLYFTVTYQPNAQTQSLRLPAPEALYGANIPALTNYTELHDMTHVEGVMTMTRIPQIQLKPQVAAELKPGGKHVMLFNLKKRPVAGETYPVELLLAFDPEVKCDAIVKTSAELKQVGQH</sequence>
<name>A0A3A6R967_9VIBR</name>
<evidence type="ECO:0000313" key="2">
    <source>
        <dbReference type="EMBL" id="RJX73622.1"/>
    </source>
</evidence>
<feature type="signal peptide" evidence="1">
    <location>
        <begin position="1"/>
        <end position="19"/>
    </location>
</feature>
<comment type="caution">
    <text evidence="2">The sequence shown here is derived from an EMBL/GenBank/DDBJ whole genome shotgun (WGS) entry which is preliminary data.</text>
</comment>
<feature type="chain" id="PRO_5017474928" evidence="1">
    <location>
        <begin position="20"/>
        <end position="157"/>
    </location>
</feature>